<dbReference type="PANTHER" id="PTHR11538">
    <property type="entry name" value="PHENYLALANYL-TRNA SYNTHETASE"/>
    <property type="match status" value="1"/>
</dbReference>
<keyword evidence="7 13" id="KW-0547">Nucleotide-binding</keyword>
<dbReference type="Proteomes" id="UP000003244">
    <property type="component" value="Unassembled WGS sequence"/>
</dbReference>
<dbReference type="InterPro" id="IPR022911">
    <property type="entry name" value="Phe_tRNA_ligase_alpha1_bac"/>
</dbReference>
<protein>
    <recommendedName>
        <fullName evidence="13">Phenylalanine--tRNA ligase alpha subunit</fullName>
        <ecNumber evidence="13">6.1.1.20</ecNumber>
    </recommendedName>
    <alternativeName>
        <fullName evidence="13">Phenylalanyl-tRNA synthetase alpha subunit</fullName>
        <shortName evidence="13">PheRS</shortName>
    </alternativeName>
</protein>
<dbReference type="GO" id="GO:0016740">
    <property type="term" value="F:transferase activity"/>
    <property type="evidence" value="ECO:0007669"/>
    <property type="project" value="UniProtKB-ARBA"/>
</dbReference>
<dbReference type="STRING" id="596315.HMPREF0634_0361"/>
<evidence type="ECO:0000313" key="17">
    <source>
        <dbReference type="Proteomes" id="UP000003244"/>
    </source>
</evidence>
<evidence type="ECO:0000256" key="6">
    <source>
        <dbReference type="ARBA" id="ARBA00022723"/>
    </source>
</evidence>
<dbReference type="GO" id="GO:0006432">
    <property type="term" value="P:phenylalanyl-tRNA aminoacylation"/>
    <property type="evidence" value="ECO:0007669"/>
    <property type="project" value="UniProtKB-UniRule"/>
</dbReference>
<evidence type="ECO:0000256" key="12">
    <source>
        <dbReference type="ARBA" id="ARBA00049255"/>
    </source>
</evidence>
<dbReference type="eggNOG" id="COG0016">
    <property type="taxonomic scope" value="Bacteria"/>
</dbReference>
<keyword evidence="11 13" id="KW-0030">Aminoacyl-tRNA synthetase</keyword>
<proteinExistence type="inferred from homology"/>
<dbReference type="GO" id="GO:0000287">
    <property type="term" value="F:magnesium ion binding"/>
    <property type="evidence" value="ECO:0007669"/>
    <property type="project" value="UniProtKB-UniRule"/>
</dbReference>
<dbReference type="Pfam" id="PF01409">
    <property type="entry name" value="tRNA-synt_2d"/>
    <property type="match status" value="1"/>
</dbReference>
<dbReference type="GO" id="GO:0005737">
    <property type="term" value="C:cytoplasm"/>
    <property type="evidence" value="ECO:0007669"/>
    <property type="project" value="UniProtKB-SubCell"/>
</dbReference>
<dbReference type="NCBIfam" id="TIGR00468">
    <property type="entry name" value="pheS"/>
    <property type="match status" value="1"/>
</dbReference>
<dbReference type="GO" id="GO:0005524">
    <property type="term" value="F:ATP binding"/>
    <property type="evidence" value="ECO:0007669"/>
    <property type="project" value="UniProtKB-UniRule"/>
</dbReference>
<comment type="similarity">
    <text evidence="2 13">Belongs to the class-II aminoacyl-tRNA synthetase family. Phe-tRNA synthetase alpha subunit type 1 subfamily.</text>
</comment>
<dbReference type="GO" id="GO:0004826">
    <property type="term" value="F:phenylalanine-tRNA ligase activity"/>
    <property type="evidence" value="ECO:0007669"/>
    <property type="project" value="UniProtKB-UniRule"/>
</dbReference>
<dbReference type="SUPFAM" id="SSF55681">
    <property type="entry name" value="Class II aaRS and biotin synthetases"/>
    <property type="match status" value="1"/>
</dbReference>
<dbReference type="InterPro" id="IPR002319">
    <property type="entry name" value="Phenylalanyl-tRNA_Synthase"/>
</dbReference>
<dbReference type="HAMAP" id="MF_00281">
    <property type="entry name" value="Phe_tRNA_synth_alpha1"/>
    <property type="match status" value="1"/>
</dbReference>
<evidence type="ECO:0000259" key="15">
    <source>
        <dbReference type="PROSITE" id="PS50862"/>
    </source>
</evidence>
<comment type="catalytic activity">
    <reaction evidence="12 13">
        <text>tRNA(Phe) + L-phenylalanine + ATP = L-phenylalanyl-tRNA(Phe) + AMP + diphosphate + H(+)</text>
        <dbReference type="Rhea" id="RHEA:19413"/>
        <dbReference type="Rhea" id="RHEA-COMP:9668"/>
        <dbReference type="Rhea" id="RHEA-COMP:9699"/>
        <dbReference type="ChEBI" id="CHEBI:15378"/>
        <dbReference type="ChEBI" id="CHEBI:30616"/>
        <dbReference type="ChEBI" id="CHEBI:33019"/>
        <dbReference type="ChEBI" id="CHEBI:58095"/>
        <dbReference type="ChEBI" id="CHEBI:78442"/>
        <dbReference type="ChEBI" id="CHEBI:78531"/>
        <dbReference type="ChEBI" id="CHEBI:456215"/>
        <dbReference type="EC" id="6.1.1.20"/>
    </reaction>
</comment>
<evidence type="ECO:0000256" key="2">
    <source>
        <dbReference type="ARBA" id="ARBA00010207"/>
    </source>
</evidence>
<keyword evidence="5 13" id="KW-0436">Ligase</keyword>
<dbReference type="GO" id="GO:0140096">
    <property type="term" value="F:catalytic activity, acting on a protein"/>
    <property type="evidence" value="ECO:0007669"/>
    <property type="project" value="UniProtKB-ARBA"/>
</dbReference>
<comment type="cofactor">
    <cofactor evidence="13">
        <name>Mg(2+)</name>
        <dbReference type="ChEBI" id="CHEBI:18420"/>
    </cofactor>
    <text evidence="13">Binds 2 magnesium ions per tetramer.</text>
</comment>
<evidence type="ECO:0000256" key="5">
    <source>
        <dbReference type="ARBA" id="ARBA00022598"/>
    </source>
</evidence>
<dbReference type="InterPro" id="IPR045864">
    <property type="entry name" value="aa-tRNA-synth_II/BPL/LPL"/>
</dbReference>
<keyword evidence="10 13" id="KW-0648">Protein biosynthesis</keyword>
<accession>E0E1B9</accession>
<dbReference type="FunFam" id="3.30.930.10:FF:000003">
    <property type="entry name" value="Phenylalanine--tRNA ligase alpha subunit"/>
    <property type="match status" value="1"/>
</dbReference>
<evidence type="ECO:0000256" key="4">
    <source>
        <dbReference type="ARBA" id="ARBA00022490"/>
    </source>
</evidence>
<evidence type="ECO:0000256" key="13">
    <source>
        <dbReference type="HAMAP-Rule" id="MF_00281"/>
    </source>
</evidence>
<comment type="subunit">
    <text evidence="3 13">Tetramer of two alpha and two beta subunits.</text>
</comment>
<dbReference type="Pfam" id="PF02912">
    <property type="entry name" value="Phe_tRNA-synt_N"/>
    <property type="match status" value="1"/>
</dbReference>
<dbReference type="Gene3D" id="3.30.930.10">
    <property type="entry name" value="Bira Bifunctional Protein, Domain 2"/>
    <property type="match status" value="1"/>
</dbReference>
<keyword evidence="14" id="KW-0175">Coiled coil</keyword>
<feature type="binding site" evidence="13">
    <location>
        <position position="276"/>
    </location>
    <ligand>
        <name>Mg(2+)</name>
        <dbReference type="ChEBI" id="CHEBI:18420"/>
        <note>shared with beta subunit</note>
    </ligand>
</feature>
<evidence type="ECO:0000256" key="11">
    <source>
        <dbReference type="ARBA" id="ARBA00023146"/>
    </source>
</evidence>
<dbReference type="InterPro" id="IPR006195">
    <property type="entry name" value="aa-tRNA-synth_II"/>
</dbReference>
<evidence type="ECO:0000256" key="9">
    <source>
        <dbReference type="ARBA" id="ARBA00022842"/>
    </source>
</evidence>
<dbReference type="SUPFAM" id="SSF46589">
    <property type="entry name" value="tRNA-binding arm"/>
    <property type="match status" value="1"/>
</dbReference>
<evidence type="ECO:0000256" key="8">
    <source>
        <dbReference type="ARBA" id="ARBA00022840"/>
    </source>
</evidence>
<dbReference type="InterPro" id="IPR004529">
    <property type="entry name" value="Phe-tRNA-synth_IIc_asu"/>
</dbReference>
<keyword evidence="17" id="KW-1185">Reference proteome</keyword>
<evidence type="ECO:0000256" key="14">
    <source>
        <dbReference type="SAM" id="Coils"/>
    </source>
</evidence>
<comment type="subcellular location">
    <subcellularLocation>
        <location evidence="1 13">Cytoplasm</location>
    </subcellularLocation>
</comment>
<dbReference type="EC" id="6.1.1.20" evidence="13"/>
<dbReference type="AlphaFoldDB" id="E0E1B9"/>
<dbReference type="EMBL" id="ADGQ01000008">
    <property type="protein sequence ID" value="EFM65300.1"/>
    <property type="molecule type" value="Genomic_DNA"/>
</dbReference>
<dbReference type="GO" id="GO:0000049">
    <property type="term" value="F:tRNA binding"/>
    <property type="evidence" value="ECO:0007669"/>
    <property type="project" value="InterPro"/>
</dbReference>
<evidence type="ECO:0000256" key="3">
    <source>
        <dbReference type="ARBA" id="ARBA00011209"/>
    </source>
</evidence>
<sequence length="361" mass="40623">MDGRSFLYSKIYMKGMLDMQEKLKNLKKLAEEQIKSAGNLEEVEKLRVDLLGKKGELTKILKEMGKLSADEKPIIGKLGNEIREMITEGIAEKKESIKSAMLEKKLEMEKIDVTMPGKEFKVGKKHIISKMVDEVTEIFMGMGFSIAEGPEIETVRNNFDALNAPKDHPSRDMTDTFYITEDILLRTQTSPVQVRTMEEAVKNNDLPLKIIVPGRCFRSDSPDATHSPMFHQIEVLVVGKDITFTEFKGTMETFVKKLFGPETKTKFRPHNFPFTEPSAEIDVSCFKCGGAGCPVCKGEGWIEILGAGMVHPNVLRNCGIDPEVYSGFAAGMGVERLGMLKYGIDDIRLMFENDVRFLDQF</sequence>
<organism evidence="16 17">
    <name type="scientific">Peptostreptococcus stomatis DSM 17678</name>
    <dbReference type="NCBI Taxonomy" id="596315"/>
    <lineage>
        <taxon>Bacteria</taxon>
        <taxon>Bacillati</taxon>
        <taxon>Bacillota</taxon>
        <taxon>Clostridia</taxon>
        <taxon>Peptostreptococcales</taxon>
        <taxon>Peptostreptococcaceae</taxon>
        <taxon>Peptostreptococcus</taxon>
    </lineage>
</organism>
<evidence type="ECO:0000256" key="7">
    <source>
        <dbReference type="ARBA" id="ARBA00022741"/>
    </source>
</evidence>
<dbReference type="PROSITE" id="PS50862">
    <property type="entry name" value="AA_TRNA_LIGASE_II"/>
    <property type="match status" value="1"/>
</dbReference>
<dbReference type="InterPro" id="IPR004188">
    <property type="entry name" value="Phe-tRNA_ligase_II_N"/>
</dbReference>
<evidence type="ECO:0000256" key="10">
    <source>
        <dbReference type="ARBA" id="ARBA00022917"/>
    </source>
</evidence>
<reference evidence="16 17" key="1">
    <citation type="submission" date="2010-08" db="EMBL/GenBank/DDBJ databases">
        <authorList>
            <person name="Harkins D.M."/>
            <person name="Madupu R."/>
            <person name="Durkin A.S."/>
            <person name="Torralba M."/>
            <person name="Methe B."/>
            <person name="Sutton G.G."/>
            <person name="Nelson K.E."/>
        </authorList>
    </citation>
    <scope>NUCLEOTIDE SEQUENCE [LARGE SCALE GENOMIC DNA]</scope>
    <source>
        <strain evidence="16 17">DSM 17678</strain>
    </source>
</reference>
<evidence type="ECO:0000256" key="1">
    <source>
        <dbReference type="ARBA" id="ARBA00004496"/>
    </source>
</evidence>
<feature type="coiled-coil region" evidence="14">
    <location>
        <begin position="16"/>
        <end position="43"/>
    </location>
</feature>
<dbReference type="PANTHER" id="PTHR11538:SF41">
    <property type="entry name" value="PHENYLALANINE--TRNA LIGASE, MITOCHONDRIAL"/>
    <property type="match status" value="1"/>
</dbReference>
<keyword evidence="9 13" id="KW-0460">Magnesium</keyword>
<keyword evidence="4 13" id="KW-0963">Cytoplasm</keyword>
<dbReference type="InterPro" id="IPR010978">
    <property type="entry name" value="tRNA-bd_arm"/>
</dbReference>
<keyword evidence="8 13" id="KW-0067">ATP-binding</keyword>
<feature type="domain" description="Aminoacyl-transfer RNA synthetases class-II family profile" evidence="15">
    <location>
        <begin position="127"/>
        <end position="352"/>
    </location>
</feature>
<dbReference type="CDD" id="cd00496">
    <property type="entry name" value="PheRS_alpha_core"/>
    <property type="match status" value="1"/>
</dbReference>
<name>E0E1B9_9FIRM</name>
<comment type="caution">
    <text evidence="16">The sequence shown here is derived from an EMBL/GenBank/DDBJ whole genome shotgun (WGS) entry which is preliminary data.</text>
</comment>
<gene>
    <name evidence="13 16" type="primary">pheS</name>
    <name evidence="16" type="ORF">HMPREF0634_0361</name>
</gene>
<evidence type="ECO:0000313" key="16">
    <source>
        <dbReference type="EMBL" id="EFM65300.1"/>
    </source>
</evidence>
<keyword evidence="6 13" id="KW-0479">Metal-binding</keyword>